<comment type="caution">
    <text evidence="3">The sequence shown here is derived from an EMBL/GenBank/DDBJ whole genome shotgun (WGS) entry which is preliminary data.</text>
</comment>
<dbReference type="AlphaFoldDB" id="A0A0F9WEX9"/>
<dbReference type="SUPFAM" id="SSF55874">
    <property type="entry name" value="ATPase domain of HSP90 chaperone/DNA topoisomerase II/histidine kinase"/>
    <property type="match status" value="1"/>
</dbReference>
<feature type="domain" description="CBS" evidence="2">
    <location>
        <begin position="22"/>
        <end position="78"/>
    </location>
</feature>
<dbReference type="Pfam" id="PF00571">
    <property type="entry name" value="CBS"/>
    <property type="match status" value="2"/>
</dbReference>
<dbReference type="InterPro" id="IPR051462">
    <property type="entry name" value="CBS_domain-containing"/>
</dbReference>
<dbReference type="Gene3D" id="3.30.565.10">
    <property type="entry name" value="Histidine kinase-like ATPase, C-terminal domain"/>
    <property type="match status" value="1"/>
</dbReference>
<evidence type="ECO:0000256" key="1">
    <source>
        <dbReference type="ARBA" id="ARBA00022737"/>
    </source>
</evidence>
<organism evidence="3">
    <name type="scientific">marine sediment metagenome</name>
    <dbReference type="NCBI Taxonomy" id="412755"/>
    <lineage>
        <taxon>unclassified sequences</taxon>
        <taxon>metagenomes</taxon>
        <taxon>ecological metagenomes</taxon>
    </lineage>
</organism>
<dbReference type="PROSITE" id="PS51371">
    <property type="entry name" value="CBS"/>
    <property type="match status" value="2"/>
</dbReference>
<keyword evidence="1" id="KW-0677">Repeat</keyword>
<dbReference type="EMBL" id="LAZR01000003">
    <property type="protein sequence ID" value="KKO11028.1"/>
    <property type="molecule type" value="Genomic_DNA"/>
</dbReference>
<protein>
    <recommendedName>
        <fullName evidence="2">CBS domain-containing protein</fullName>
    </recommendedName>
</protein>
<dbReference type="InterPro" id="IPR036890">
    <property type="entry name" value="HATPase_C_sf"/>
</dbReference>
<dbReference type="InterPro" id="IPR003594">
    <property type="entry name" value="HATPase_dom"/>
</dbReference>
<dbReference type="InterPro" id="IPR000644">
    <property type="entry name" value="CBS_dom"/>
</dbReference>
<dbReference type="PANTHER" id="PTHR48108:SF26">
    <property type="entry name" value="CBS DOMAIN-CONTAINING PROTEIN DDB_G0289609"/>
    <property type="match status" value="1"/>
</dbReference>
<name>A0A0F9WEX9_9ZZZZ</name>
<reference evidence="3" key="1">
    <citation type="journal article" date="2015" name="Nature">
        <title>Complex archaea that bridge the gap between prokaryotes and eukaryotes.</title>
        <authorList>
            <person name="Spang A."/>
            <person name="Saw J.H."/>
            <person name="Jorgensen S.L."/>
            <person name="Zaremba-Niedzwiedzka K."/>
            <person name="Martijn J."/>
            <person name="Lind A.E."/>
            <person name="van Eijk R."/>
            <person name="Schleper C."/>
            <person name="Guy L."/>
            <person name="Ettema T.J."/>
        </authorList>
    </citation>
    <scope>NUCLEOTIDE SEQUENCE</scope>
</reference>
<dbReference type="InterPro" id="IPR046342">
    <property type="entry name" value="CBS_dom_sf"/>
</dbReference>
<evidence type="ECO:0000259" key="2">
    <source>
        <dbReference type="PROSITE" id="PS51371"/>
    </source>
</evidence>
<dbReference type="Gene3D" id="3.10.580.10">
    <property type="entry name" value="CBS-domain"/>
    <property type="match status" value="2"/>
</dbReference>
<accession>A0A0F9WEX9</accession>
<dbReference type="PANTHER" id="PTHR48108">
    <property type="entry name" value="CBS DOMAIN-CONTAINING PROTEIN CBSX2, CHLOROPLASTIC"/>
    <property type="match status" value="1"/>
</dbReference>
<evidence type="ECO:0000313" key="3">
    <source>
        <dbReference type="EMBL" id="KKO11028.1"/>
    </source>
</evidence>
<dbReference type="SUPFAM" id="SSF54631">
    <property type="entry name" value="CBS-domain pair"/>
    <property type="match status" value="1"/>
</dbReference>
<gene>
    <name evidence="3" type="ORF">LCGC14_0015030</name>
</gene>
<feature type="domain" description="CBS" evidence="2">
    <location>
        <begin position="84"/>
        <end position="141"/>
    </location>
</feature>
<dbReference type="SMART" id="SM00116">
    <property type="entry name" value="CBS"/>
    <property type="match status" value="2"/>
</dbReference>
<sequence>MDNTVPSRTQELIYEMTVGEVMTGQVVTVEPDTSMNDLREVMRSNRISGAPVICDDRLVGIISLEDFINWLAAGSRDATVADRMTQNVTTIYEDEPLVRLVSRLDQCGYGRLPVLQRDDDRLVGVVTKGDIIDGLMRKLEIGYQEEEIRRFRASHVFDDIIADQTTLMLRYDVVGNDFRQAGSGATRLKKALGRLGTAPQVLRRIAIIAYEAEMNIVIYTEGGQLQAKVEAGRITIEANDHGPGIADVQQAMTPGYSTAAEWVRELGFGAGMGLHNIKGCADEMSLDSAVGEGTRLTATIALPGKAE</sequence>
<dbReference type="Pfam" id="PF13581">
    <property type="entry name" value="HATPase_c_2"/>
    <property type="match status" value="1"/>
</dbReference>
<proteinExistence type="predicted"/>